<dbReference type="GO" id="GO:0005524">
    <property type="term" value="F:ATP binding"/>
    <property type="evidence" value="ECO:0007669"/>
    <property type="project" value="UniProtKB-UniRule"/>
</dbReference>
<dbReference type="InterPro" id="IPR001245">
    <property type="entry name" value="Ser-Thr/Tyr_kinase_cat_dom"/>
</dbReference>
<dbReference type="PANTHER" id="PTHR44329">
    <property type="entry name" value="SERINE/THREONINE-PROTEIN KINASE TNNI3K-RELATED"/>
    <property type="match status" value="1"/>
</dbReference>
<dbReference type="InterPro" id="IPR011009">
    <property type="entry name" value="Kinase-like_dom_sf"/>
</dbReference>
<dbReference type="CDD" id="cd21037">
    <property type="entry name" value="MLKL_NTD"/>
    <property type="match status" value="1"/>
</dbReference>
<keyword evidence="4" id="KW-0418">Kinase</keyword>
<dbReference type="InterPro" id="IPR008271">
    <property type="entry name" value="Ser/Thr_kinase_AS"/>
</dbReference>
<dbReference type="PROSITE" id="PS00107">
    <property type="entry name" value="PROTEIN_KINASE_ATP"/>
    <property type="match status" value="1"/>
</dbReference>
<accession>A0AAD7ESA5</accession>
<reference evidence="9" key="1">
    <citation type="submission" date="2023-03" db="EMBL/GenBank/DDBJ databases">
        <title>Massive genome expansion in bonnet fungi (Mycena s.s.) driven by repeated elements and novel gene families across ecological guilds.</title>
        <authorList>
            <consortium name="Lawrence Berkeley National Laboratory"/>
            <person name="Harder C.B."/>
            <person name="Miyauchi S."/>
            <person name="Viragh M."/>
            <person name="Kuo A."/>
            <person name="Thoen E."/>
            <person name="Andreopoulos B."/>
            <person name="Lu D."/>
            <person name="Skrede I."/>
            <person name="Drula E."/>
            <person name="Henrissat B."/>
            <person name="Morin E."/>
            <person name="Kohler A."/>
            <person name="Barry K."/>
            <person name="LaButti K."/>
            <person name="Morin E."/>
            <person name="Salamov A."/>
            <person name="Lipzen A."/>
            <person name="Mereny Z."/>
            <person name="Hegedus B."/>
            <person name="Baldrian P."/>
            <person name="Stursova M."/>
            <person name="Weitz H."/>
            <person name="Taylor A."/>
            <person name="Grigoriev I.V."/>
            <person name="Nagy L.G."/>
            <person name="Martin F."/>
            <person name="Kauserud H."/>
        </authorList>
    </citation>
    <scope>NUCLEOTIDE SEQUENCE</scope>
    <source>
        <strain evidence="9">CBHHK002</strain>
    </source>
</reference>
<evidence type="ECO:0000256" key="1">
    <source>
        <dbReference type="ARBA" id="ARBA00022527"/>
    </source>
</evidence>
<dbReference type="InterPro" id="IPR000719">
    <property type="entry name" value="Prot_kinase_dom"/>
</dbReference>
<evidence type="ECO:0000256" key="3">
    <source>
        <dbReference type="ARBA" id="ARBA00022741"/>
    </source>
</evidence>
<keyword evidence="10" id="KW-1185">Reference proteome</keyword>
<dbReference type="PANTHER" id="PTHR44329:SF288">
    <property type="entry name" value="MITOGEN-ACTIVATED PROTEIN KINASE KINASE KINASE 20"/>
    <property type="match status" value="1"/>
</dbReference>
<feature type="domain" description="Protein kinase" evidence="8">
    <location>
        <begin position="577"/>
        <end position="894"/>
    </location>
</feature>
<evidence type="ECO:0000256" key="5">
    <source>
        <dbReference type="ARBA" id="ARBA00022840"/>
    </source>
</evidence>
<dbReference type="SMART" id="SM00220">
    <property type="entry name" value="S_TKc"/>
    <property type="match status" value="1"/>
</dbReference>
<dbReference type="Gene3D" id="1.10.510.10">
    <property type="entry name" value="Transferase(Phosphotransferase) domain 1"/>
    <property type="match status" value="1"/>
</dbReference>
<dbReference type="PROSITE" id="PS00108">
    <property type="entry name" value="PROTEIN_KINASE_ST"/>
    <property type="match status" value="1"/>
</dbReference>
<dbReference type="PROSITE" id="PS50011">
    <property type="entry name" value="PROTEIN_KINASE_DOM"/>
    <property type="match status" value="1"/>
</dbReference>
<dbReference type="GO" id="GO:0007166">
    <property type="term" value="P:cell surface receptor signaling pathway"/>
    <property type="evidence" value="ECO:0007669"/>
    <property type="project" value="InterPro"/>
</dbReference>
<proteinExistence type="predicted"/>
<feature type="region of interest" description="Disordered" evidence="7">
    <location>
        <begin position="97"/>
        <end position="133"/>
    </location>
</feature>
<feature type="region of interest" description="Disordered" evidence="7">
    <location>
        <begin position="385"/>
        <end position="404"/>
    </location>
</feature>
<dbReference type="Gene3D" id="1.20.930.20">
    <property type="entry name" value="Adaptor protein Cbl, N-terminal domain"/>
    <property type="match status" value="1"/>
</dbReference>
<comment type="caution">
    <text evidence="9">The sequence shown here is derived from an EMBL/GenBank/DDBJ whole genome shotgun (WGS) entry which is preliminary data.</text>
</comment>
<feature type="compositionally biased region" description="Pro residues" evidence="7">
    <location>
        <begin position="113"/>
        <end position="128"/>
    </location>
</feature>
<evidence type="ECO:0000259" key="8">
    <source>
        <dbReference type="PROSITE" id="PS50011"/>
    </source>
</evidence>
<evidence type="ECO:0000256" key="2">
    <source>
        <dbReference type="ARBA" id="ARBA00022679"/>
    </source>
</evidence>
<keyword evidence="2" id="KW-0808">Transferase</keyword>
<feature type="compositionally biased region" description="Polar residues" evidence="7">
    <location>
        <begin position="385"/>
        <end position="397"/>
    </location>
</feature>
<dbReference type="InterPro" id="IPR017441">
    <property type="entry name" value="Protein_kinase_ATP_BS"/>
</dbReference>
<dbReference type="InterPro" id="IPR036537">
    <property type="entry name" value="Adaptor_Cbl_N_dom_sf"/>
</dbReference>
<evidence type="ECO:0000313" key="9">
    <source>
        <dbReference type="EMBL" id="KAJ7346888.1"/>
    </source>
</evidence>
<dbReference type="Gene3D" id="3.30.200.20">
    <property type="entry name" value="Phosphorylase Kinase, domain 1"/>
    <property type="match status" value="1"/>
</dbReference>
<evidence type="ECO:0000313" key="10">
    <source>
        <dbReference type="Proteomes" id="UP001218218"/>
    </source>
</evidence>
<organism evidence="9 10">
    <name type="scientific">Mycena albidolilacea</name>
    <dbReference type="NCBI Taxonomy" id="1033008"/>
    <lineage>
        <taxon>Eukaryota</taxon>
        <taxon>Fungi</taxon>
        <taxon>Dikarya</taxon>
        <taxon>Basidiomycota</taxon>
        <taxon>Agaricomycotina</taxon>
        <taxon>Agaricomycetes</taxon>
        <taxon>Agaricomycetidae</taxon>
        <taxon>Agaricales</taxon>
        <taxon>Marasmiineae</taxon>
        <taxon>Mycenaceae</taxon>
        <taxon>Mycena</taxon>
    </lineage>
</organism>
<evidence type="ECO:0000256" key="4">
    <source>
        <dbReference type="ARBA" id="ARBA00022777"/>
    </source>
</evidence>
<dbReference type="Pfam" id="PF07714">
    <property type="entry name" value="PK_Tyr_Ser-Thr"/>
    <property type="match status" value="1"/>
</dbReference>
<gene>
    <name evidence="9" type="ORF">DFH08DRAFT_1007245</name>
</gene>
<keyword evidence="3 6" id="KW-0547">Nucleotide-binding</keyword>
<feature type="region of interest" description="Disordered" evidence="7">
    <location>
        <begin position="918"/>
        <end position="942"/>
    </location>
</feature>
<sequence length="1326" mass="145348">MPSTQIPGQRPPMTSSESTATLRQGVPSPQLGRPRGLSNSTLRASVTPGQGQSRVEQLAQASSPSLSLRFPDFTTPHWEFSDKLVSSFLSRSRSQSSHTALSATVSPTTAIPDPHPGPSDRPASPAPPASWWGHNARDEILPRPWRDSPKRQGSVPCEQTDSWVHTRKASLVYSFCVFNSNPPSLQRVTAAVTHVLGTSLPAIHEALLLTCEFLDVVPVPVPGLQTAAKILLAIWDSVQGVDLNRLACLRLTERCAEILLSVRDEVKGAGETVGDELAVPIETLVGSFTRVHNFMIKQAHRPFLKRYLKREEILRDISGCDKALGEALSMFGASISIQIRILKQVQAAELTRQSDTRALLETVLRSQQISAPNAIQGLGIRLPTDTTGLPPSSSHKSLVTHPEEDELEEDELTGVIHLDVVLPTLQNLHTMQNTIDLAHDTADLKTLMRDAVNQNSDAEMIRVLQVGREEFPEALKTLQRALERVGVVNNPPSPSALLLEVPTAPGTGLSSLGAQSIERSISASSSATSATAVSMREAVGRDMLDREFMESGIDALRRLSRGGEMGLPSWTITRYEVDRDVKIGMGFFSDVYRGTWRNRTVAIKVLAECTPRELFIKEVGIWKEFKHPHVLELYGASGASGEGPWFFVCPYEKYGCLSEFLRKVGTANASGQVWGDSFGASGFGGRERYASFPGWTPLGGGSLMHGGRSRQTSVSGDLLGLHGGKETDLLRFMHEIAKGMDYLHSKGVLHGDLKAANILVDDRIHCLVSDFGQSEMKSEVFRISGTSPPHGTLRWQAPELMSGHCQLTTAMDVYGYAMCCVEILTMGRIPWPLSNDDDVRYFVTKENTRPSIPPSRFNTPGLQELLRVYWHKDPFVRPAFSKIVKDIKQLRKGFCGPSSGPEDIPSPRIPDWQEADNDYAYTSRPSPDMHPIPLPRDSPPRSSLPFFGGSSPLSTAANSLNTSFHTARDTSHSPNDSVASLSSSLIHASLSYKEDTVTTPCTHMTEEVLFTPSNRVSAILASSSIPQMNPSEEDLNNLLLGNRDGDESPPPADDRMSELRNERRYRLLLSHEFHPSLTLPLWSPSPISLGAVGYLSKPSGAFVTIFNCFTPEKSAKGVLKTLPSVHGYGQVTTGSQRQDKRNAAQRGLDAIAGLLTFKTKSEGSISQSVSRRYSFPLRTGHKAAYVCTESTMYRYVESLDAPKKWFKSNVDSILETYGPIHHIQKEDLFLVIGTLSAPDYALFVSHKHPDGQAHFNVFSSTRSGQPWGTFTTDTGSELAGPYYHEPSVSNPLSASKVSTNSTSNVWDTVLVARLRFKPDVLEPTSL</sequence>
<dbReference type="SUPFAM" id="SSF56112">
    <property type="entry name" value="Protein kinase-like (PK-like)"/>
    <property type="match status" value="1"/>
</dbReference>
<feature type="compositionally biased region" description="Polar residues" evidence="7">
    <location>
        <begin position="1"/>
        <end position="22"/>
    </location>
</feature>
<dbReference type="InterPro" id="IPR059179">
    <property type="entry name" value="MLKL-like_MCAfunc"/>
</dbReference>
<feature type="compositionally biased region" description="Polar residues" evidence="7">
    <location>
        <begin position="37"/>
        <end position="55"/>
    </location>
</feature>
<keyword evidence="5 6" id="KW-0067">ATP-binding</keyword>
<evidence type="ECO:0000256" key="6">
    <source>
        <dbReference type="PROSITE-ProRule" id="PRU10141"/>
    </source>
</evidence>
<protein>
    <recommendedName>
        <fullName evidence="8">Protein kinase domain-containing protein</fullName>
    </recommendedName>
</protein>
<keyword evidence="1" id="KW-0723">Serine/threonine-protein kinase</keyword>
<evidence type="ECO:0000256" key="7">
    <source>
        <dbReference type="SAM" id="MobiDB-lite"/>
    </source>
</evidence>
<dbReference type="EMBL" id="JARIHO010000020">
    <property type="protein sequence ID" value="KAJ7346888.1"/>
    <property type="molecule type" value="Genomic_DNA"/>
</dbReference>
<dbReference type="InterPro" id="IPR051681">
    <property type="entry name" value="Ser/Thr_Kinases-Pseudokinases"/>
</dbReference>
<name>A0AAD7ESA5_9AGAR</name>
<feature type="binding site" evidence="6">
    <location>
        <position position="604"/>
    </location>
    <ligand>
        <name>ATP</name>
        <dbReference type="ChEBI" id="CHEBI:30616"/>
    </ligand>
</feature>
<dbReference type="Proteomes" id="UP001218218">
    <property type="component" value="Unassembled WGS sequence"/>
</dbReference>
<dbReference type="GO" id="GO:0004674">
    <property type="term" value="F:protein serine/threonine kinase activity"/>
    <property type="evidence" value="ECO:0007669"/>
    <property type="project" value="UniProtKB-KW"/>
</dbReference>
<feature type="compositionally biased region" description="Pro residues" evidence="7">
    <location>
        <begin position="928"/>
        <end position="937"/>
    </location>
</feature>
<feature type="region of interest" description="Disordered" evidence="7">
    <location>
        <begin position="1"/>
        <end position="67"/>
    </location>
</feature>
<feature type="compositionally biased region" description="Low complexity" evidence="7">
    <location>
        <begin position="57"/>
        <end position="67"/>
    </location>
</feature>